<gene>
    <name evidence="5" type="ORF">SAMN05192539_102466</name>
</gene>
<keyword evidence="2" id="KW-0418">Kinase</keyword>
<feature type="domain" description="GHMP kinase N-terminal" evidence="3">
    <location>
        <begin position="78"/>
        <end position="147"/>
    </location>
</feature>
<dbReference type="PIRSF" id="PIRSF004884">
    <property type="entry name" value="Sugar_kin_arch"/>
    <property type="match status" value="1"/>
</dbReference>
<keyword evidence="1" id="KW-0808">Transferase</keyword>
<organism evidence="5 6">
    <name type="scientific">Paraburkholderia diazotrophica</name>
    <dbReference type="NCBI Taxonomy" id="667676"/>
    <lineage>
        <taxon>Bacteria</taxon>
        <taxon>Pseudomonadati</taxon>
        <taxon>Pseudomonadota</taxon>
        <taxon>Betaproteobacteria</taxon>
        <taxon>Burkholderiales</taxon>
        <taxon>Burkholderiaceae</taxon>
        <taxon>Paraburkholderia</taxon>
    </lineage>
</organism>
<dbReference type="SUPFAM" id="SSF54211">
    <property type="entry name" value="Ribosomal protein S5 domain 2-like"/>
    <property type="match status" value="1"/>
</dbReference>
<keyword evidence="6" id="KW-1185">Reference proteome</keyword>
<dbReference type="GO" id="GO:0016301">
    <property type="term" value="F:kinase activity"/>
    <property type="evidence" value="ECO:0007669"/>
    <property type="project" value="UniProtKB-KW"/>
</dbReference>
<evidence type="ECO:0000256" key="1">
    <source>
        <dbReference type="ARBA" id="ARBA00022679"/>
    </source>
</evidence>
<dbReference type="InterPro" id="IPR004422">
    <property type="entry name" value="RFAP_synthase"/>
</dbReference>
<dbReference type="PANTHER" id="PTHR20861">
    <property type="entry name" value="HOMOSERINE/4-DIPHOSPHOCYTIDYL-2-C-METHYL-D-ERYTHRITOL KINASE"/>
    <property type="match status" value="1"/>
</dbReference>
<dbReference type="InterPro" id="IPR013750">
    <property type="entry name" value="GHMP_kinase_C_dom"/>
</dbReference>
<dbReference type="PANTHER" id="PTHR20861:SF6">
    <property type="entry name" value="BETA-RIBOFURANOSYLPHENOL 5'-PHOSPHATE SYNTHASE"/>
    <property type="match status" value="1"/>
</dbReference>
<dbReference type="Pfam" id="PF08544">
    <property type="entry name" value="GHMP_kinases_C"/>
    <property type="match status" value="1"/>
</dbReference>
<evidence type="ECO:0000313" key="6">
    <source>
        <dbReference type="Proteomes" id="UP000198866"/>
    </source>
</evidence>
<dbReference type="GO" id="GO:0005524">
    <property type="term" value="F:ATP binding"/>
    <property type="evidence" value="ECO:0007669"/>
    <property type="project" value="InterPro"/>
</dbReference>
<dbReference type="InterPro" id="IPR006204">
    <property type="entry name" value="GHMP_kinase_N_dom"/>
</dbReference>
<evidence type="ECO:0000259" key="3">
    <source>
        <dbReference type="Pfam" id="PF00288"/>
    </source>
</evidence>
<dbReference type="AlphaFoldDB" id="A0A1H7CU19"/>
<dbReference type="OrthoDB" id="1492801at2"/>
<name>A0A1H7CU19_9BURK</name>
<dbReference type="InterPro" id="IPR020568">
    <property type="entry name" value="Ribosomal_Su5_D2-typ_SF"/>
</dbReference>
<dbReference type="STRING" id="667676.SAMN05192539_102466"/>
<dbReference type="EMBL" id="FNYE01000024">
    <property type="protein sequence ID" value="SEJ93158.1"/>
    <property type="molecule type" value="Genomic_DNA"/>
</dbReference>
<protein>
    <submittedName>
        <fullName evidence="5">Beta-RFAP synthase</fullName>
    </submittedName>
</protein>
<feature type="domain" description="GHMP kinase C-terminal" evidence="4">
    <location>
        <begin position="241"/>
        <end position="323"/>
    </location>
</feature>
<proteinExistence type="predicted"/>
<sequence>MRMSSERTSALPALSAITVEAPGRLHLGFLDPGASLGRAFGSVGVVIEGCCTRVTARHADDDRLIEGEPTPAQRERIERYLALLHDAYGGPPVSIAVEQAARAHCGVGSGTQLALAVATAYARLAGIDATSAELAQRLGRGARSGIGVLGFDHGGLIVDGGPGRAASRSGADPGPSASRAAMLPPLLARQPFPDDWRIVLIDDTTREGLHGEDERRGLAALPPFPQELAAHVCHQLLMRVLPGMAQGDFDSFAAGVSAIQQSIGEYFAPVQGGVYSSPAVAAALQAIGANQTAGIGQSSWGPTGFAFVQSPQRADEALAAARAATRVFSGIVCSVTRGRNYGARFYAVQQPHFGLDVR</sequence>
<accession>A0A1H7CU19</accession>
<evidence type="ECO:0000313" key="5">
    <source>
        <dbReference type="EMBL" id="SEJ93158.1"/>
    </source>
</evidence>
<dbReference type="Pfam" id="PF00288">
    <property type="entry name" value="GHMP_kinases_N"/>
    <property type="match status" value="1"/>
</dbReference>
<dbReference type="NCBIfam" id="TIGR00144">
    <property type="entry name" value="beta_RFAP_syn"/>
    <property type="match status" value="1"/>
</dbReference>
<reference evidence="6" key="1">
    <citation type="submission" date="2016-10" db="EMBL/GenBank/DDBJ databases">
        <authorList>
            <person name="Varghese N."/>
            <person name="Submissions S."/>
        </authorList>
    </citation>
    <scope>NUCLEOTIDE SEQUENCE [LARGE SCALE GENOMIC DNA]</scope>
    <source>
        <strain evidence="6">LMG 26031</strain>
    </source>
</reference>
<dbReference type="Gene3D" id="3.30.230.10">
    <property type="match status" value="1"/>
</dbReference>
<evidence type="ECO:0000259" key="4">
    <source>
        <dbReference type="Pfam" id="PF08544"/>
    </source>
</evidence>
<dbReference type="RefSeq" id="WP_090870410.1">
    <property type="nucleotide sequence ID" value="NZ_FNYE01000024.1"/>
</dbReference>
<dbReference type="Proteomes" id="UP000198866">
    <property type="component" value="Unassembled WGS sequence"/>
</dbReference>
<evidence type="ECO:0000256" key="2">
    <source>
        <dbReference type="ARBA" id="ARBA00022777"/>
    </source>
</evidence>
<dbReference type="InterPro" id="IPR014721">
    <property type="entry name" value="Ribsml_uS5_D2-typ_fold_subgr"/>
</dbReference>